<keyword evidence="4 5" id="KW-0067">ATP-binding</keyword>
<evidence type="ECO:0000256" key="3">
    <source>
        <dbReference type="ARBA" id="ARBA00022777"/>
    </source>
</evidence>
<evidence type="ECO:0000313" key="8">
    <source>
        <dbReference type="Proteomes" id="UP000550401"/>
    </source>
</evidence>
<dbReference type="Gene3D" id="1.25.40.10">
    <property type="entry name" value="Tetratricopeptide repeat domain"/>
    <property type="match status" value="2"/>
</dbReference>
<dbReference type="InterPro" id="IPR017441">
    <property type="entry name" value="Protein_kinase_ATP_BS"/>
</dbReference>
<evidence type="ECO:0000259" key="6">
    <source>
        <dbReference type="PROSITE" id="PS50011"/>
    </source>
</evidence>
<protein>
    <submittedName>
        <fullName evidence="7">Serine/threonine-protein kinase</fullName>
        <ecNumber evidence="7">2.7.11.1</ecNumber>
    </submittedName>
</protein>
<keyword evidence="2 5" id="KW-0547">Nucleotide-binding</keyword>
<dbReference type="InterPro" id="IPR011009">
    <property type="entry name" value="Kinase-like_dom_sf"/>
</dbReference>
<dbReference type="PANTHER" id="PTHR43289">
    <property type="entry name" value="MITOGEN-ACTIVATED PROTEIN KINASE KINASE KINASE 20-RELATED"/>
    <property type="match status" value="1"/>
</dbReference>
<dbReference type="PROSITE" id="PS50011">
    <property type="entry name" value="PROTEIN_KINASE_DOM"/>
    <property type="match status" value="1"/>
</dbReference>
<dbReference type="CDD" id="cd14014">
    <property type="entry name" value="STKc_PknB_like"/>
    <property type="match status" value="1"/>
</dbReference>
<dbReference type="EMBL" id="JACGXL010000002">
    <property type="protein sequence ID" value="MBA8887509.1"/>
    <property type="molecule type" value="Genomic_DNA"/>
</dbReference>
<feature type="binding site" evidence="5">
    <location>
        <position position="116"/>
    </location>
    <ligand>
        <name>ATP</name>
        <dbReference type="ChEBI" id="CHEBI:30616"/>
    </ligand>
</feature>
<dbReference type="PANTHER" id="PTHR43289:SF34">
    <property type="entry name" value="SERINE_THREONINE-PROTEIN KINASE YBDM-RELATED"/>
    <property type="match status" value="1"/>
</dbReference>
<comment type="caution">
    <text evidence="7">The sequence shown here is derived from an EMBL/GenBank/DDBJ whole genome shotgun (WGS) entry which is preliminary data.</text>
</comment>
<keyword evidence="1 7" id="KW-0808">Transferase</keyword>
<dbReference type="Pfam" id="PF13181">
    <property type="entry name" value="TPR_8"/>
    <property type="match status" value="1"/>
</dbReference>
<dbReference type="GO" id="GO:0004674">
    <property type="term" value="F:protein serine/threonine kinase activity"/>
    <property type="evidence" value="ECO:0007669"/>
    <property type="project" value="UniProtKB-EC"/>
</dbReference>
<feature type="domain" description="Protein kinase" evidence="6">
    <location>
        <begin position="85"/>
        <end position="363"/>
    </location>
</feature>
<dbReference type="Pfam" id="PF00069">
    <property type="entry name" value="Pkinase"/>
    <property type="match status" value="1"/>
</dbReference>
<dbReference type="SUPFAM" id="SSF48452">
    <property type="entry name" value="TPR-like"/>
    <property type="match status" value="3"/>
</dbReference>
<name>A0A839F0U1_9GAMM</name>
<dbReference type="EC" id="2.7.11.1" evidence="7"/>
<evidence type="ECO:0000256" key="5">
    <source>
        <dbReference type="PROSITE-ProRule" id="PRU10141"/>
    </source>
</evidence>
<dbReference type="Proteomes" id="UP000550401">
    <property type="component" value="Unassembled WGS sequence"/>
</dbReference>
<accession>A0A839F0U1</accession>
<sequence length="819" mass="89234">MSPWPDAARWRALDAALRVLLELEADAQAAWLARHCATQPDLADELRRLLGHARRAGPLEALDAARLLDEALDAARPAAIEIGGWRLWQRIGAGGMAEVFLAERVHDSVRQVAAFKLMAVGFASPALRMRFLRERAILARLTDARIARYLDGGIAADGRPWLALEYVDGLPIDRYCMQHALDLRARVELFRDVAGAVAHAHRHLVVHRDIKPSNVLVSRDGQVKLLDFGIAKPLDEDGDVTQASARLLTPHYASPEQLRGEPASTATDVFLLGLLLYELACDERPFATYDGDRVALERALCECESPRPADVLERRRSAGHVTSVAPRALRGDFERIVSHALQKEPEQRYSSVDAFDRDLVAWFAGEPIAARAATWGERAGALVRRHRLVAAAVAGALVVSFAYAGALVAQNRQVRAQRDAARIEAAKAAATRDFLVELFEQADPAKSEGENLSVGKVLDAGSERIAGAFPSQPRVRADLLYTIGRVHHALGSHSRARSLLEQAIDLQRGFGGVSDDLARDLTELAAIERDDSHLDRAIERAREAVRAAGDGGGNAAALHGLGIALSMRDAGDYAEGVAVFDRAIAAYRRQQPPDPLALAEAQADRAGLYMHLGRVDEAEAALRASLAVMAPRLGDRAPGVTAVLYNLARLQEQRGDYAGAATDFARVIAAESTVFGADSVDVAIDRTRLAYAQSGQRRYERAAVSFAAALAVLRAKLPPDHKRIAENLMGYAEALVELDRVDEATRTIDEALRILARHFGDDDWRIAEARRVLARAWHASGRSDEARRLLQRAGAVLLQQPAPYPERYRATLAVVGAPH</sequence>
<dbReference type="InterPro" id="IPR000719">
    <property type="entry name" value="Prot_kinase_dom"/>
</dbReference>
<dbReference type="InterPro" id="IPR011990">
    <property type="entry name" value="TPR-like_helical_dom_sf"/>
</dbReference>
<organism evidence="7 8">
    <name type="scientific">Dokdonella fugitiva</name>
    <dbReference type="NCBI Taxonomy" id="328517"/>
    <lineage>
        <taxon>Bacteria</taxon>
        <taxon>Pseudomonadati</taxon>
        <taxon>Pseudomonadota</taxon>
        <taxon>Gammaproteobacteria</taxon>
        <taxon>Lysobacterales</taxon>
        <taxon>Rhodanobacteraceae</taxon>
        <taxon>Dokdonella</taxon>
    </lineage>
</organism>
<dbReference type="Gene3D" id="3.30.200.20">
    <property type="entry name" value="Phosphorylase Kinase, domain 1"/>
    <property type="match status" value="1"/>
</dbReference>
<dbReference type="SMART" id="SM00220">
    <property type="entry name" value="S_TKc"/>
    <property type="match status" value="1"/>
</dbReference>
<dbReference type="Pfam" id="PF13424">
    <property type="entry name" value="TPR_12"/>
    <property type="match status" value="1"/>
</dbReference>
<dbReference type="RefSeq" id="WP_182530572.1">
    <property type="nucleotide sequence ID" value="NZ_JACGXL010000002.1"/>
</dbReference>
<proteinExistence type="predicted"/>
<dbReference type="PROSITE" id="PS00108">
    <property type="entry name" value="PROTEIN_KINASE_ST"/>
    <property type="match status" value="1"/>
</dbReference>
<dbReference type="Gene3D" id="1.10.510.10">
    <property type="entry name" value="Transferase(Phosphotransferase) domain 1"/>
    <property type="match status" value="1"/>
</dbReference>
<reference evidence="7 8" key="1">
    <citation type="submission" date="2020-07" db="EMBL/GenBank/DDBJ databases">
        <title>Genomic Encyclopedia of Type Strains, Phase IV (KMG-V): Genome sequencing to study the core and pangenomes of soil and plant-associated prokaryotes.</title>
        <authorList>
            <person name="Whitman W."/>
        </authorList>
    </citation>
    <scope>NUCLEOTIDE SEQUENCE [LARGE SCALE GENOMIC DNA]</scope>
    <source>
        <strain evidence="7 8">RH2WT43</strain>
    </source>
</reference>
<dbReference type="GO" id="GO:0005524">
    <property type="term" value="F:ATP binding"/>
    <property type="evidence" value="ECO:0007669"/>
    <property type="project" value="UniProtKB-UniRule"/>
</dbReference>
<evidence type="ECO:0000256" key="2">
    <source>
        <dbReference type="ARBA" id="ARBA00022741"/>
    </source>
</evidence>
<keyword evidence="3 7" id="KW-0418">Kinase</keyword>
<evidence type="ECO:0000256" key="1">
    <source>
        <dbReference type="ARBA" id="ARBA00022679"/>
    </source>
</evidence>
<dbReference type="AlphaFoldDB" id="A0A839F0U1"/>
<dbReference type="InterPro" id="IPR019734">
    <property type="entry name" value="TPR_rpt"/>
</dbReference>
<evidence type="ECO:0000313" key="7">
    <source>
        <dbReference type="EMBL" id="MBA8887509.1"/>
    </source>
</evidence>
<evidence type="ECO:0000256" key="4">
    <source>
        <dbReference type="ARBA" id="ARBA00022840"/>
    </source>
</evidence>
<keyword evidence="8" id="KW-1185">Reference proteome</keyword>
<gene>
    <name evidence="7" type="ORF">FHW12_001723</name>
</gene>
<dbReference type="PROSITE" id="PS00107">
    <property type="entry name" value="PROTEIN_KINASE_ATP"/>
    <property type="match status" value="1"/>
</dbReference>
<dbReference type="SUPFAM" id="SSF56112">
    <property type="entry name" value="Protein kinase-like (PK-like)"/>
    <property type="match status" value="1"/>
</dbReference>
<dbReference type="SMART" id="SM00028">
    <property type="entry name" value="TPR"/>
    <property type="match status" value="5"/>
</dbReference>
<dbReference type="InterPro" id="IPR008271">
    <property type="entry name" value="Ser/Thr_kinase_AS"/>
</dbReference>